<keyword evidence="1" id="KW-0812">Transmembrane</keyword>
<organism evidence="2 3">
    <name type="scientific">Thiobacter aerophilum</name>
    <dbReference type="NCBI Taxonomy" id="3121275"/>
    <lineage>
        <taxon>Bacteria</taxon>
        <taxon>Pseudomonadati</taxon>
        <taxon>Pseudomonadota</taxon>
        <taxon>Betaproteobacteria</taxon>
        <taxon>Burkholderiales</taxon>
        <taxon>Thiobacteraceae</taxon>
        <taxon>Thiobacter</taxon>
    </lineage>
</organism>
<evidence type="ECO:0000313" key="3">
    <source>
        <dbReference type="Proteomes" id="UP001482231"/>
    </source>
</evidence>
<keyword evidence="1" id="KW-0472">Membrane</keyword>
<evidence type="ECO:0000313" key="2">
    <source>
        <dbReference type="EMBL" id="MEO1765768.1"/>
    </source>
</evidence>
<name>A0ABV0EE71_9BURK</name>
<gene>
    <name evidence="2" type="ORF">V6E02_00835</name>
</gene>
<keyword evidence="1" id="KW-1133">Transmembrane helix</keyword>
<accession>A0ABV0EE71</accession>
<evidence type="ECO:0000256" key="1">
    <source>
        <dbReference type="SAM" id="Phobius"/>
    </source>
</evidence>
<feature type="transmembrane region" description="Helical" evidence="1">
    <location>
        <begin position="77"/>
        <end position="99"/>
    </location>
</feature>
<dbReference type="Proteomes" id="UP001482231">
    <property type="component" value="Unassembled WGS sequence"/>
</dbReference>
<dbReference type="EMBL" id="JBAJEX010000001">
    <property type="protein sequence ID" value="MEO1765768.1"/>
    <property type="molecule type" value="Genomic_DNA"/>
</dbReference>
<dbReference type="InterPro" id="IPR009937">
    <property type="entry name" value="Phage_holin_3_6"/>
</dbReference>
<keyword evidence="3" id="KW-1185">Reference proteome</keyword>
<sequence>MSEPTGGEGLFASLKALAATLVAMGKTRIELLSTEIAVEKARLLRQLVLVQLFLFFLMLAIVFGAWLVVASFEAHRIAILAALSIAFLLAAAVCVWLLVQSRRNATLPLADSLAELEEDLAHLKAASRHDRAQGS</sequence>
<proteinExistence type="predicted"/>
<reference evidence="2 3" key="1">
    <citation type="submission" date="2024-02" db="EMBL/GenBank/DDBJ databases">
        <title>New thermophilic sulfur-oxidizing bacteria from a hot springs of the Uzon caldera (Kamchatka, Russia).</title>
        <authorList>
            <person name="Dukat A.M."/>
            <person name="Elcheninov A.G."/>
            <person name="Frolov E.N."/>
        </authorList>
    </citation>
    <scope>NUCLEOTIDE SEQUENCE [LARGE SCALE GENOMIC DNA]</scope>
    <source>
        <strain evidence="2 3">AK1</strain>
    </source>
</reference>
<dbReference type="RefSeq" id="WP_347306209.1">
    <property type="nucleotide sequence ID" value="NZ_JBAJEX010000001.1"/>
</dbReference>
<protein>
    <submittedName>
        <fullName evidence="2">Phage holin family protein</fullName>
    </submittedName>
</protein>
<comment type="caution">
    <text evidence="2">The sequence shown here is derived from an EMBL/GenBank/DDBJ whole genome shotgun (WGS) entry which is preliminary data.</text>
</comment>
<feature type="transmembrane region" description="Helical" evidence="1">
    <location>
        <begin position="47"/>
        <end position="71"/>
    </location>
</feature>
<dbReference type="Pfam" id="PF07332">
    <property type="entry name" value="Phage_holin_3_6"/>
    <property type="match status" value="1"/>
</dbReference>